<evidence type="ECO:0000256" key="5">
    <source>
        <dbReference type="ARBA" id="ARBA00022801"/>
    </source>
</evidence>
<dbReference type="Gene3D" id="3.40.50.10860">
    <property type="entry name" value="Leucine Dehydrogenase, chain A, domain 1"/>
    <property type="match status" value="1"/>
</dbReference>
<dbReference type="InterPro" id="IPR036291">
    <property type="entry name" value="NAD(P)-bd_dom_sf"/>
</dbReference>
<dbReference type="InterPro" id="IPR020631">
    <property type="entry name" value="THF_DH/CycHdrlase_NAD-bd_dom"/>
</dbReference>
<sequence length="284" mass="29492">MVELLKGAPVARALTEELAARCAALRERGVVPTLAIVRVGEREDDLSYERGALKRCEKVGIEARRVLLSADVSQDELLAAIRDINANPAVHGCLVFRPLPAGLDEDAVAAALDPAKDVDSMTPASLLTTLSGRGEGFAPCTAEAVLALLDHYSVELDGAKVAVAGRSLVIGRPVAAMLTARNATVTTCHTHTRDLAAECRAADIVVAAVGRARTIGVDAVREDQTIIDVGINWDEDAGKLVGDVDFDAVEPVVGAITPVPGGVGAVTTAILAKHVIEAAECASK</sequence>
<evidence type="ECO:0000256" key="3">
    <source>
        <dbReference type="ARBA" id="ARBA00022605"/>
    </source>
</evidence>
<dbReference type="SUPFAM" id="SSF51735">
    <property type="entry name" value="NAD(P)-binding Rossmann-fold domains"/>
    <property type="match status" value="1"/>
</dbReference>
<evidence type="ECO:0000313" key="14">
    <source>
        <dbReference type="EMBL" id="CUN77335.1"/>
    </source>
</evidence>
<dbReference type="PANTHER" id="PTHR48099">
    <property type="entry name" value="C-1-TETRAHYDROFOLATE SYNTHASE, CYTOPLASMIC-RELATED"/>
    <property type="match status" value="1"/>
</dbReference>
<dbReference type="GO" id="GO:0005829">
    <property type="term" value="C:cytosol"/>
    <property type="evidence" value="ECO:0007669"/>
    <property type="project" value="TreeGrafter"/>
</dbReference>
<keyword evidence="7 11" id="KW-0560">Oxidoreductase</keyword>
<feature type="binding site" evidence="11">
    <location>
        <position position="231"/>
    </location>
    <ligand>
        <name>NADP(+)</name>
        <dbReference type="ChEBI" id="CHEBI:58349"/>
    </ligand>
</feature>
<dbReference type="RefSeq" id="WP_055285757.1">
    <property type="nucleotide sequence ID" value="NZ_CYYP01000004.1"/>
</dbReference>
<keyword evidence="4 11" id="KW-0658">Purine biosynthesis</keyword>
<dbReference type="GO" id="GO:0004488">
    <property type="term" value="F:methylenetetrahydrofolate dehydrogenase (NADP+) activity"/>
    <property type="evidence" value="ECO:0007669"/>
    <property type="project" value="UniProtKB-UniRule"/>
</dbReference>
<evidence type="ECO:0000256" key="6">
    <source>
        <dbReference type="ARBA" id="ARBA00022857"/>
    </source>
</evidence>
<dbReference type="InterPro" id="IPR020630">
    <property type="entry name" value="THF_DH/CycHdrlase_cat_dom"/>
</dbReference>
<dbReference type="InterPro" id="IPR046346">
    <property type="entry name" value="Aminoacid_DH-like_N_sf"/>
</dbReference>
<feature type="domain" description="Tetrahydrofolate dehydrogenase/cyclohydrolase catalytic" evidence="12">
    <location>
        <begin position="5"/>
        <end position="119"/>
    </location>
</feature>
<dbReference type="GO" id="GO:0004477">
    <property type="term" value="F:methenyltetrahydrofolate cyclohydrolase activity"/>
    <property type="evidence" value="ECO:0007669"/>
    <property type="project" value="UniProtKB-UniRule"/>
</dbReference>
<keyword evidence="8 11" id="KW-0368">Histidine biosynthesis</keyword>
<dbReference type="Pfam" id="PF00763">
    <property type="entry name" value="THF_DHG_CYH"/>
    <property type="match status" value="1"/>
</dbReference>
<evidence type="ECO:0000313" key="15">
    <source>
        <dbReference type="Proteomes" id="UP000095468"/>
    </source>
</evidence>
<comment type="subunit">
    <text evidence="11">Homodimer.</text>
</comment>
<dbReference type="GO" id="GO:0000105">
    <property type="term" value="P:L-histidine biosynthetic process"/>
    <property type="evidence" value="ECO:0007669"/>
    <property type="project" value="UniProtKB-KW"/>
</dbReference>
<dbReference type="CDD" id="cd01080">
    <property type="entry name" value="NAD_bind_m-THF_DH_Cyclohyd"/>
    <property type="match status" value="1"/>
</dbReference>
<dbReference type="GO" id="GO:0009086">
    <property type="term" value="P:methionine biosynthetic process"/>
    <property type="evidence" value="ECO:0007669"/>
    <property type="project" value="UniProtKB-KW"/>
</dbReference>
<proteinExistence type="inferred from homology"/>
<dbReference type="EC" id="1.5.1.5" evidence="11"/>
<dbReference type="InterPro" id="IPR000672">
    <property type="entry name" value="THF_DH/CycHdrlase"/>
</dbReference>
<dbReference type="HAMAP" id="MF_01576">
    <property type="entry name" value="THF_DHG_CYH"/>
    <property type="match status" value="1"/>
</dbReference>
<comment type="catalytic activity">
    <reaction evidence="11">
        <text>(6R)-5,10-methenyltetrahydrofolate + H2O = (6R)-10-formyltetrahydrofolate + H(+)</text>
        <dbReference type="Rhea" id="RHEA:23700"/>
        <dbReference type="ChEBI" id="CHEBI:15377"/>
        <dbReference type="ChEBI" id="CHEBI:15378"/>
        <dbReference type="ChEBI" id="CHEBI:57455"/>
        <dbReference type="ChEBI" id="CHEBI:195366"/>
        <dbReference type="EC" id="3.5.4.9"/>
    </reaction>
</comment>
<organism evidence="14 15">
    <name type="scientific">Collinsella aerofaciens</name>
    <dbReference type="NCBI Taxonomy" id="74426"/>
    <lineage>
        <taxon>Bacteria</taxon>
        <taxon>Bacillati</taxon>
        <taxon>Actinomycetota</taxon>
        <taxon>Coriobacteriia</taxon>
        <taxon>Coriobacteriales</taxon>
        <taxon>Coriobacteriaceae</taxon>
        <taxon>Collinsella</taxon>
    </lineage>
</organism>
<evidence type="ECO:0000256" key="9">
    <source>
        <dbReference type="ARBA" id="ARBA00023167"/>
    </source>
</evidence>
<protein>
    <recommendedName>
        <fullName evidence="11">Bifunctional protein FolD</fullName>
    </recommendedName>
    <domain>
        <recommendedName>
            <fullName evidence="11">Methylenetetrahydrofolate dehydrogenase</fullName>
            <ecNumber evidence="11">1.5.1.5</ecNumber>
        </recommendedName>
    </domain>
    <domain>
        <recommendedName>
            <fullName evidence="11">Methenyltetrahydrofolate cyclohydrolase</fullName>
            <ecNumber evidence="11">3.5.4.9</ecNumber>
        </recommendedName>
    </domain>
</protein>
<dbReference type="AlphaFoldDB" id="A0A173ZQ23"/>
<comment type="function">
    <text evidence="11">Catalyzes the oxidation of 5,10-methylenetetrahydrofolate to 5,10-methenyltetrahydrofolate and then the hydrolysis of 5,10-methenyltetrahydrofolate to 10-formyltetrahydrofolate.</text>
</comment>
<dbReference type="Pfam" id="PF02882">
    <property type="entry name" value="THF_DHG_CYH_C"/>
    <property type="match status" value="1"/>
</dbReference>
<keyword evidence="2 11" id="KW-0554">One-carbon metabolism</keyword>
<feature type="binding site" evidence="11">
    <location>
        <begin position="165"/>
        <end position="167"/>
    </location>
    <ligand>
        <name>NADP(+)</name>
        <dbReference type="ChEBI" id="CHEBI:58349"/>
    </ligand>
</feature>
<evidence type="ECO:0000256" key="10">
    <source>
        <dbReference type="ARBA" id="ARBA00023268"/>
    </source>
</evidence>
<dbReference type="PRINTS" id="PR00085">
    <property type="entry name" value="THFDHDRGNASE"/>
</dbReference>
<keyword evidence="9 11" id="KW-0486">Methionine biosynthesis</keyword>
<comment type="catalytic activity">
    <reaction evidence="11">
        <text>(6R)-5,10-methylene-5,6,7,8-tetrahydrofolate + NADP(+) = (6R)-5,10-methenyltetrahydrofolate + NADPH</text>
        <dbReference type="Rhea" id="RHEA:22812"/>
        <dbReference type="ChEBI" id="CHEBI:15636"/>
        <dbReference type="ChEBI" id="CHEBI:57455"/>
        <dbReference type="ChEBI" id="CHEBI:57783"/>
        <dbReference type="ChEBI" id="CHEBI:58349"/>
        <dbReference type="EC" id="1.5.1.5"/>
    </reaction>
</comment>
<evidence type="ECO:0000256" key="2">
    <source>
        <dbReference type="ARBA" id="ARBA00022563"/>
    </source>
</evidence>
<dbReference type="Gene3D" id="3.40.50.720">
    <property type="entry name" value="NAD(P)-binding Rossmann-like Domain"/>
    <property type="match status" value="1"/>
</dbReference>
<evidence type="ECO:0000259" key="13">
    <source>
        <dbReference type="Pfam" id="PF02882"/>
    </source>
</evidence>
<name>A0A173ZQ23_9ACTN</name>
<keyword evidence="5 11" id="KW-0378">Hydrolase</keyword>
<evidence type="ECO:0000259" key="12">
    <source>
        <dbReference type="Pfam" id="PF00763"/>
    </source>
</evidence>
<dbReference type="Proteomes" id="UP000095468">
    <property type="component" value="Unassembled WGS sequence"/>
</dbReference>
<comment type="caution">
    <text evidence="11">Lacks conserved residue(s) required for the propagation of feature annotation.</text>
</comment>
<dbReference type="GO" id="GO:0035999">
    <property type="term" value="P:tetrahydrofolate interconversion"/>
    <property type="evidence" value="ECO:0007669"/>
    <property type="project" value="UniProtKB-UniRule"/>
</dbReference>
<dbReference type="UniPathway" id="UPA00193"/>
<dbReference type="GO" id="GO:0006164">
    <property type="term" value="P:purine nucleotide biosynthetic process"/>
    <property type="evidence" value="ECO:0007669"/>
    <property type="project" value="UniProtKB-KW"/>
</dbReference>
<accession>A0A173ZQ23</accession>
<gene>
    <name evidence="11 14" type="primary">folD</name>
    <name evidence="14" type="ORF">ERS852381_00654</name>
</gene>
<dbReference type="EMBL" id="CYYP01000004">
    <property type="protein sequence ID" value="CUN77335.1"/>
    <property type="molecule type" value="Genomic_DNA"/>
</dbReference>
<comment type="similarity">
    <text evidence="11">Belongs to the tetrahydrofolate dehydrogenase/cyclohydrolase family.</text>
</comment>
<keyword evidence="6 11" id="KW-0521">NADP</keyword>
<evidence type="ECO:0000256" key="4">
    <source>
        <dbReference type="ARBA" id="ARBA00022755"/>
    </source>
</evidence>
<dbReference type="EC" id="3.5.4.9" evidence="11"/>
<feature type="domain" description="Tetrahydrofolate dehydrogenase/cyclohydrolase NAD(P)-binding" evidence="13">
    <location>
        <begin position="139"/>
        <end position="280"/>
    </location>
</feature>
<evidence type="ECO:0000256" key="11">
    <source>
        <dbReference type="HAMAP-Rule" id="MF_01576"/>
    </source>
</evidence>
<dbReference type="PANTHER" id="PTHR48099:SF5">
    <property type="entry name" value="C-1-TETRAHYDROFOLATE SYNTHASE, CYTOPLASMIC"/>
    <property type="match status" value="1"/>
</dbReference>
<reference evidence="14 15" key="1">
    <citation type="submission" date="2015-09" db="EMBL/GenBank/DDBJ databases">
        <authorList>
            <consortium name="Pathogen Informatics"/>
        </authorList>
    </citation>
    <scope>NUCLEOTIDE SEQUENCE [LARGE SCALE GENOMIC DNA]</scope>
    <source>
        <strain evidence="14 15">2789STDY5608823</strain>
    </source>
</reference>
<keyword evidence="10 11" id="KW-0511">Multifunctional enzyme</keyword>
<comment type="pathway">
    <text evidence="1 11">One-carbon metabolism; tetrahydrofolate interconversion.</text>
</comment>
<dbReference type="SUPFAM" id="SSF53223">
    <property type="entry name" value="Aminoacid dehydrogenase-like, N-terminal domain"/>
    <property type="match status" value="1"/>
</dbReference>
<evidence type="ECO:0000256" key="8">
    <source>
        <dbReference type="ARBA" id="ARBA00023102"/>
    </source>
</evidence>
<keyword evidence="3 11" id="KW-0028">Amino-acid biosynthesis</keyword>
<evidence type="ECO:0000256" key="1">
    <source>
        <dbReference type="ARBA" id="ARBA00004777"/>
    </source>
</evidence>
<evidence type="ECO:0000256" key="7">
    <source>
        <dbReference type="ARBA" id="ARBA00023002"/>
    </source>
</evidence>